<accession>A0A841L3C4</accession>
<feature type="signal peptide" evidence="1">
    <location>
        <begin position="1"/>
        <end position="18"/>
    </location>
</feature>
<evidence type="ECO:0008006" key="4">
    <source>
        <dbReference type="Google" id="ProtNLM"/>
    </source>
</evidence>
<comment type="caution">
    <text evidence="2">The sequence shown here is derived from an EMBL/GenBank/DDBJ whole genome shotgun (WGS) entry which is preliminary data.</text>
</comment>
<evidence type="ECO:0000313" key="2">
    <source>
        <dbReference type="EMBL" id="MBB6227167.1"/>
    </source>
</evidence>
<proteinExistence type="predicted"/>
<keyword evidence="3" id="KW-1185">Reference proteome</keyword>
<dbReference type="AlphaFoldDB" id="A0A841L3C4"/>
<organism evidence="2 3">
    <name type="scientific">Polymorphobacter multimanifer</name>
    <dbReference type="NCBI Taxonomy" id="1070431"/>
    <lineage>
        <taxon>Bacteria</taxon>
        <taxon>Pseudomonadati</taxon>
        <taxon>Pseudomonadota</taxon>
        <taxon>Alphaproteobacteria</taxon>
        <taxon>Sphingomonadales</taxon>
        <taxon>Sphingosinicellaceae</taxon>
        <taxon>Polymorphobacter</taxon>
    </lineage>
</organism>
<protein>
    <recommendedName>
        <fullName evidence="4">Lipoprotein</fullName>
    </recommendedName>
</protein>
<evidence type="ECO:0000313" key="3">
    <source>
        <dbReference type="Proteomes" id="UP000538147"/>
    </source>
</evidence>
<dbReference type="RefSeq" id="WP_184197216.1">
    <property type="nucleotide sequence ID" value="NZ_JACIIV010000008.1"/>
</dbReference>
<dbReference type="PROSITE" id="PS51257">
    <property type="entry name" value="PROKAR_LIPOPROTEIN"/>
    <property type="match status" value="1"/>
</dbReference>
<gene>
    <name evidence="2" type="ORF">FHS79_001331</name>
</gene>
<dbReference type="EMBL" id="JACIIV010000008">
    <property type="protein sequence ID" value="MBB6227167.1"/>
    <property type="molecule type" value="Genomic_DNA"/>
</dbReference>
<keyword evidence="1" id="KW-0732">Signal</keyword>
<reference evidence="2 3" key="1">
    <citation type="submission" date="2020-08" db="EMBL/GenBank/DDBJ databases">
        <title>Genomic Encyclopedia of Type Strains, Phase IV (KMG-IV): sequencing the most valuable type-strain genomes for metagenomic binning, comparative biology and taxonomic classification.</title>
        <authorList>
            <person name="Goeker M."/>
        </authorList>
    </citation>
    <scope>NUCLEOTIDE SEQUENCE [LARGE SCALE GENOMIC DNA]</scope>
    <source>
        <strain evidence="2 3">DSM 102189</strain>
    </source>
</reference>
<name>A0A841L3C4_9SPHN</name>
<feature type="chain" id="PRO_5032876346" description="Lipoprotein" evidence="1">
    <location>
        <begin position="19"/>
        <end position="146"/>
    </location>
</feature>
<evidence type="ECO:0000256" key="1">
    <source>
        <dbReference type="SAM" id="SignalP"/>
    </source>
</evidence>
<sequence>MRAVLLVGALALAGCAGGSGGMAWGSGGAPAGERAVLGIDETDIIDLIIECAPARRGVRFVMPVGETAKPGQIELGIGDARFVGRETMEGEYESLQSVTTVPPGHLLLARIAAGAPRLSIRYNGKRSRVKLGPVPQQAVQRCLAGI</sequence>
<dbReference type="Proteomes" id="UP000538147">
    <property type="component" value="Unassembled WGS sequence"/>
</dbReference>